<comment type="caution">
    <text evidence="1">The sequence shown here is derived from an EMBL/GenBank/DDBJ whole genome shotgun (WGS) entry which is preliminary data.</text>
</comment>
<sequence>MKALGLLNFLSQGVFNTQPMDQFMGECTIFPNFGVAAE</sequence>
<evidence type="ECO:0000313" key="1">
    <source>
        <dbReference type="EMBL" id="CBI10797.1"/>
    </source>
</evidence>
<name>E6QU75_9ZZZZ</name>
<proteinExistence type="predicted"/>
<dbReference type="AlphaFoldDB" id="E6QU75"/>
<reference evidence="1" key="1">
    <citation type="submission" date="2009-10" db="EMBL/GenBank/DDBJ databases">
        <title>Diversity of trophic interactions inside an arsenic-rich microbial ecosystem.</title>
        <authorList>
            <person name="Bertin P.N."/>
            <person name="Heinrich-Salmeron A."/>
            <person name="Pelletier E."/>
            <person name="Goulhen-Chollet F."/>
            <person name="Arsene-Ploetze F."/>
            <person name="Gallien S."/>
            <person name="Calteau A."/>
            <person name="Vallenet D."/>
            <person name="Casiot C."/>
            <person name="Chane-Woon-Ming B."/>
            <person name="Giloteaux L."/>
            <person name="Barakat M."/>
            <person name="Bonnefoy V."/>
            <person name="Bruneel O."/>
            <person name="Chandler M."/>
            <person name="Cleiss J."/>
            <person name="Duran R."/>
            <person name="Elbaz-Poulichet F."/>
            <person name="Fonknechten N."/>
            <person name="Lauga B."/>
            <person name="Mornico D."/>
            <person name="Ortet P."/>
            <person name="Schaeffer C."/>
            <person name="Siguier P."/>
            <person name="Alexander Thil Smith A."/>
            <person name="Van Dorsselaer A."/>
            <person name="Weissenbach J."/>
            <person name="Medigue C."/>
            <person name="Le Paslier D."/>
        </authorList>
    </citation>
    <scope>NUCLEOTIDE SEQUENCE</scope>
</reference>
<organism evidence="1">
    <name type="scientific">mine drainage metagenome</name>
    <dbReference type="NCBI Taxonomy" id="410659"/>
    <lineage>
        <taxon>unclassified sequences</taxon>
        <taxon>metagenomes</taxon>
        <taxon>ecological metagenomes</taxon>
    </lineage>
</organism>
<protein>
    <submittedName>
        <fullName evidence="1">Uncharacterized protein</fullName>
    </submittedName>
</protein>
<dbReference type="EMBL" id="CABR01000106">
    <property type="protein sequence ID" value="CBI10797.1"/>
    <property type="molecule type" value="Genomic_DNA"/>
</dbReference>
<gene>
    <name evidence="1" type="ORF">CARN7_1594</name>
</gene>
<accession>E6QU75</accession>